<feature type="binding site" evidence="6">
    <location>
        <position position="48"/>
    </location>
    <ligand>
        <name>isopentenyl diphosphate</name>
        <dbReference type="ChEBI" id="CHEBI:128769"/>
    </ligand>
</feature>
<dbReference type="GO" id="GO:0051745">
    <property type="term" value="F:4-hydroxy-3-methylbut-2-enyl diphosphate reductase activity"/>
    <property type="evidence" value="ECO:0007669"/>
    <property type="project" value="UniProtKB-UniRule"/>
</dbReference>
<dbReference type="GO" id="GO:0050992">
    <property type="term" value="P:dimethylallyl diphosphate biosynthetic process"/>
    <property type="evidence" value="ECO:0007669"/>
    <property type="project" value="UniProtKB-UniRule"/>
</dbReference>
<dbReference type="Pfam" id="PF02401">
    <property type="entry name" value="LYTB"/>
    <property type="match status" value="1"/>
</dbReference>
<sequence>MQEVQRLEIIRAKHSGFCFGVRQAIDTTMKQIGRNAGGRICTCGQLIHNATVTDELAARGVGIINAPEEASAGDTVIVRSHGEPQRFYRTARERGLHVIDATCPFVARIHTLVHDAYARGAHIVIVGDKNHPEVIGINGWCEDTAFIASTAEEASRYPFPDAFVVSQTTLNEKVFDEITGLLQRMGVRLEIQNTICSATRERQQAAAELSERVDAMIVIGGRNSSNTKKLYEICKKNQNKCFFVENNKDLPLKQLQKCNRIGIAAGASTPERVIKEVISTMSENITNENNISMADYMDEIDASLRLPHTGDIVTGKVDQVNDSEVIVNMGCKKDGILTANEVSLEEGQKLTDLFKVGDEVQAKVIKTDDSDGGILLSKKRLEVNEHWNEINEALENKTPIDVKVVKAVKGGVIAVYKEVSGFIPLSQLSNKYVESADEFLGQVLSVKVTRVDQRRGRAVFSHKAVLAEERQKQIDQIWAALSVDDVVEGTVMRFTDYGAFVDLGGIDGLLHISEISWGKLKHPDEVLHIGQKINVKILSMNKEKGKISLGLKQTTPEPWSVIEDNYHVDQIVRGKVVQLKEYGAFVELEPGLDGLVHISEVANKRVANIGDELTVGQMVNARILDIDTERRRISLSIKDAIGEEAEAPAEEAPVEDAPAEEEASPVAEVETAVEKAEHHTPETEEEVVEESAEIGTAEEI</sequence>
<feature type="binding site" evidence="6">
    <location>
        <position position="81"/>
    </location>
    <ligand>
        <name>dimethylallyl diphosphate</name>
        <dbReference type="ChEBI" id="CHEBI:57623"/>
    </ligand>
</feature>
<keyword evidence="10" id="KW-1185">Reference proteome</keyword>
<feature type="region of interest" description="Disordered" evidence="7">
    <location>
        <begin position="643"/>
        <end position="700"/>
    </location>
</feature>
<dbReference type="UniPathway" id="UPA00056">
    <property type="reaction ID" value="UER00097"/>
</dbReference>
<reference evidence="9 10" key="1">
    <citation type="journal article" date="2016" name="Appl. Environ. Microbiol.">
        <title>Function and Phylogeny of Bacterial Butyryl Coenzyme A:Acetate Transferases and Their Diversity in the Proximal Colon of Swine.</title>
        <authorList>
            <person name="Trachsel J."/>
            <person name="Bayles D.O."/>
            <person name="Looft T."/>
            <person name="Levine U.Y."/>
            <person name="Allen H.K."/>
        </authorList>
    </citation>
    <scope>NUCLEOTIDE SEQUENCE [LARGE SCALE GENOMIC DNA]</scope>
    <source>
        <strain evidence="9 10">68-3-10</strain>
    </source>
</reference>
<gene>
    <name evidence="6" type="primary">ispH</name>
    <name evidence="9" type="ORF">BHK98_01135</name>
</gene>
<feature type="domain" description="S1 motif" evidence="8">
    <location>
        <begin position="310"/>
        <end position="379"/>
    </location>
</feature>
<feature type="binding site" evidence="6">
    <location>
        <position position="81"/>
    </location>
    <ligand>
        <name>isopentenyl diphosphate</name>
        <dbReference type="ChEBI" id="CHEBI:128769"/>
    </ligand>
</feature>
<dbReference type="SMART" id="SM00316">
    <property type="entry name" value="S1"/>
    <property type="match status" value="4"/>
</dbReference>
<feature type="active site" description="Proton donor" evidence="6">
    <location>
        <position position="133"/>
    </location>
</feature>
<feature type="binding site" evidence="6">
    <location>
        <position position="131"/>
    </location>
    <ligand>
        <name>isopentenyl diphosphate</name>
        <dbReference type="ChEBI" id="CHEBI:128769"/>
    </ligand>
</feature>
<keyword evidence="2 6" id="KW-0479">Metal-binding</keyword>
<feature type="domain" description="S1 motif" evidence="8">
    <location>
        <begin position="484"/>
        <end position="552"/>
    </location>
</feature>
<dbReference type="HAMAP" id="MF_00191">
    <property type="entry name" value="IspH"/>
    <property type="match status" value="1"/>
</dbReference>
<keyword evidence="4 6" id="KW-0411">Iron-sulfur</keyword>
<dbReference type="Gene3D" id="3.40.50.11270">
    <property type="match status" value="1"/>
</dbReference>
<comment type="cofactor">
    <cofactor evidence="6">
        <name>[4Fe-4S] cluster</name>
        <dbReference type="ChEBI" id="CHEBI:49883"/>
    </cofactor>
    <text evidence="6">Binds 1 [4Fe-4S] cluster per subunit.</text>
</comment>
<feature type="domain" description="S1 motif" evidence="8">
    <location>
        <begin position="569"/>
        <end position="638"/>
    </location>
</feature>
<dbReference type="GO" id="GO:0046872">
    <property type="term" value="F:metal ion binding"/>
    <property type="evidence" value="ECO:0007669"/>
    <property type="project" value="UniProtKB-KW"/>
</dbReference>
<dbReference type="GO" id="GO:0003676">
    <property type="term" value="F:nucleic acid binding"/>
    <property type="evidence" value="ECO:0007669"/>
    <property type="project" value="InterPro"/>
</dbReference>
<evidence type="ECO:0000313" key="10">
    <source>
        <dbReference type="Proteomes" id="UP000187404"/>
    </source>
</evidence>
<evidence type="ECO:0000256" key="2">
    <source>
        <dbReference type="ARBA" id="ARBA00022723"/>
    </source>
</evidence>
<feature type="binding site" evidence="6">
    <location>
        <position position="268"/>
    </location>
    <ligand>
        <name>isopentenyl diphosphate</name>
        <dbReference type="ChEBI" id="CHEBI:128769"/>
    </ligand>
</feature>
<dbReference type="EC" id="1.17.7.4" evidence="6"/>
<feature type="compositionally biased region" description="Acidic residues" evidence="7">
    <location>
        <begin position="643"/>
        <end position="663"/>
    </location>
</feature>
<comment type="function">
    <text evidence="5">Binds mRNA; thus facilitating recognition of the initiation point. It is needed to translate mRNA with a short Shine-Dalgarno (SD) purine-rich sequence.</text>
</comment>
<evidence type="ECO:0000256" key="6">
    <source>
        <dbReference type="HAMAP-Rule" id="MF_00191"/>
    </source>
</evidence>
<dbReference type="Gene3D" id="2.40.50.140">
    <property type="entry name" value="Nucleic acid-binding proteins"/>
    <property type="match status" value="4"/>
</dbReference>
<keyword evidence="6" id="KW-0414">Isoprene biosynthesis</keyword>
<feature type="binding site" evidence="6">
    <location>
        <position position="226"/>
    </location>
    <ligand>
        <name>(2E)-4-hydroxy-3-methylbut-2-enyl diphosphate</name>
        <dbReference type="ChEBI" id="CHEBI:128753"/>
    </ligand>
</feature>
<comment type="function">
    <text evidence="6">Catalyzes the conversion of 1-hydroxy-2-methyl-2-(E)-butenyl 4-diphosphate (HMBPP) into a mixture of isopentenyl diphosphate (IPP) and dimethylallyl diphosphate (DMAPP). Acts in the terminal step of the DOXP/MEP pathway for isoprenoid precursor biosynthesis.</text>
</comment>
<feature type="binding site" evidence="6">
    <location>
        <position position="48"/>
    </location>
    <ligand>
        <name>(2E)-4-hydroxy-3-methylbut-2-enyl diphosphate</name>
        <dbReference type="ChEBI" id="CHEBI:128753"/>
    </ligand>
</feature>
<dbReference type="InterPro" id="IPR012340">
    <property type="entry name" value="NA-bd_OB-fold"/>
</dbReference>
<dbReference type="FunFam" id="2.40.50.140:FF:000103">
    <property type="entry name" value="protein RRP5 homolog"/>
    <property type="match status" value="2"/>
</dbReference>
<dbReference type="NCBIfam" id="TIGR00216">
    <property type="entry name" value="ispH_lytB"/>
    <property type="match status" value="1"/>
</dbReference>
<feature type="binding site" evidence="6">
    <location>
        <position position="268"/>
    </location>
    <ligand>
        <name>dimethylallyl diphosphate</name>
        <dbReference type="ChEBI" id="CHEBI:57623"/>
    </ligand>
</feature>
<dbReference type="PRINTS" id="PR00681">
    <property type="entry name" value="RIBOSOMALS1"/>
</dbReference>
<comment type="catalytic activity">
    <reaction evidence="6">
        <text>dimethylallyl diphosphate + 2 oxidized [2Fe-2S]-[ferredoxin] + H2O = (2E)-4-hydroxy-3-methylbut-2-enyl diphosphate + 2 reduced [2Fe-2S]-[ferredoxin] + 2 H(+)</text>
        <dbReference type="Rhea" id="RHEA:24825"/>
        <dbReference type="Rhea" id="RHEA-COMP:10000"/>
        <dbReference type="Rhea" id="RHEA-COMP:10001"/>
        <dbReference type="ChEBI" id="CHEBI:15377"/>
        <dbReference type="ChEBI" id="CHEBI:15378"/>
        <dbReference type="ChEBI" id="CHEBI:33737"/>
        <dbReference type="ChEBI" id="CHEBI:33738"/>
        <dbReference type="ChEBI" id="CHEBI:57623"/>
        <dbReference type="ChEBI" id="CHEBI:128753"/>
        <dbReference type="EC" id="1.17.7.4"/>
    </reaction>
</comment>
<dbReference type="PANTHER" id="PTHR30426:SF0">
    <property type="entry name" value="4-HYDROXY-3-METHYLBUT-2-ENYL DIPHOSPHATE REDUCTASE"/>
    <property type="match status" value="1"/>
</dbReference>
<feature type="binding site" evidence="6">
    <location>
        <position position="196"/>
    </location>
    <ligand>
        <name>[4Fe-4S] cluster</name>
        <dbReference type="ChEBI" id="CHEBI:49883"/>
    </ligand>
</feature>
<dbReference type="SUPFAM" id="SSF50249">
    <property type="entry name" value="Nucleic acid-binding proteins"/>
    <property type="match status" value="4"/>
</dbReference>
<dbReference type="CDD" id="cd05687">
    <property type="entry name" value="S1_RPS1_repeat_ec1_hs1"/>
    <property type="match status" value="1"/>
</dbReference>
<comment type="pathway">
    <text evidence="6">Isoprenoid biosynthesis; isopentenyl diphosphate biosynthesis via DXP pathway; isopentenyl diphosphate from 1-deoxy-D-xylulose 5-phosphate: step 6/6.</text>
</comment>
<dbReference type="GO" id="GO:0019288">
    <property type="term" value="P:isopentenyl diphosphate biosynthetic process, methylerythritol 4-phosphate pathway"/>
    <property type="evidence" value="ECO:0007669"/>
    <property type="project" value="UniProtKB-UniRule"/>
</dbReference>
<dbReference type="UniPathway" id="UPA00059">
    <property type="reaction ID" value="UER00105"/>
</dbReference>
<comment type="caution">
    <text evidence="9">The sequence shown here is derived from an EMBL/GenBank/DDBJ whole genome shotgun (WGS) entry which is preliminary data.</text>
</comment>
<feature type="binding site" evidence="6">
    <location>
        <position position="131"/>
    </location>
    <ligand>
        <name>(2E)-4-hydroxy-3-methylbut-2-enyl diphosphate</name>
        <dbReference type="ChEBI" id="CHEBI:128753"/>
    </ligand>
</feature>
<dbReference type="PROSITE" id="PS50126">
    <property type="entry name" value="S1"/>
    <property type="match status" value="4"/>
</dbReference>
<comment type="pathway">
    <text evidence="6">Isoprenoid biosynthesis; dimethylallyl diphosphate biosynthesis; dimethylallyl diphosphate from (2E)-4-hydroxy-3-methylbutenyl diphosphate: step 1/1.</text>
</comment>
<feature type="compositionally biased region" description="Acidic residues" evidence="7">
    <location>
        <begin position="683"/>
        <end position="700"/>
    </location>
</feature>
<evidence type="ECO:0000256" key="5">
    <source>
        <dbReference type="ARBA" id="ARBA00025604"/>
    </source>
</evidence>
<dbReference type="CDD" id="cd04465">
    <property type="entry name" value="S1_RPS1_repeat_ec2_hs2"/>
    <property type="match status" value="1"/>
</dbReference>
<dbReference type="InterPro" id="IPR035104">
    <property type="entry name" value="Ribosomal_protein_S1-like"/>
</dbReference>
<dbReference type="CDD" id="cd13944">
    <property type="entry name" value="lytB_ispH"/>
    <property type="match status" value="1"/>
</dbReference>
<evidence type="ECO:0000256" key="7">
    <source>
        <dbReference type="SAM" id="MobiDB-lite"/>
    </source>
</evidence>
<dbReference type="GO" id="GO:0016114">
    <property type="term" value="P:terpenoid biosynthetic process"/>
    <property type="evidence" value="ECO:0007669"/>
    <property type="project" value="UniProtKB-UniRule"/>
</dbReference>
<feature type="binding site" evidence="6">
    <location>
        <position position="225"/>
    </location>
    <ligand>
        <name>(2E)-4-hydroxy-3-methylbut-2-enyl diphosphate</name>
        <dbReference type="ChEBI" id="CHEBI:128753"/>
    </ligand>
</feature>
<feature type="binding site" evidence="6">
    <location>
        <position position="224"/>
    </location>
    <ligand>
        <name>isopentenyl diphosphate</name>
        <dbReference type="ChEBI" id="CHEBI:128769"/>
    </ligand>
</feature>
<feature type="binding site" evidence="6">
    <location>
        <position position="225"/>
    </location>
    <ligand>
        <name>isopentenyl diphosphate</name>
        <dbReference type="ChEBI" id="CHEBI:128769"/>
    </ligand>
</feature>
<accession>A0A1Q9JF31</accession>
<feature type="binding site" evidence="6">
    <location>
        <position position="224"/>
    </location>
    <ligand>
        <name>dimethylallyl diphosphate</name>
        <dbReference type="ChEBI" id="CHEBI:57623"/>
    </ligand>
</feature>
<evidence type="ECO:0000256" key="1">
    <source>
        <dbReference type="ARBA" id="ARBA00022485"/>
    </source>
</evidence>
<feature type="binding site" evidence="6">
    <location>
        <position position="103"/>
    </location>
    <ligand>
        <name>[4Fe-4S] cluster</name>
        <dbReference type="ChEBI" id="CHEBI:49883"/>
    </ligand>
</feature>
<dbReference type="CDD" id="cd05688">
    <property type="entry name" value="S1_RPS1_repeat_ec3"/>
    <property type="match status" value="1"/>
</dbReference>
<dbReference type="PANTHER" id="PTHR30426">
    <property type="entry name" value="4-HYDROXY-3-METHYLBUT-2-ENYL DIPHOSPHATE REDUCTASE"/>
    <property type="match status" value="1"/>
</dbReference>
<proteinExistence type="inferred from homology"/>
<protein>
    <recommendedName>
        <fullName evidence="6">4-hydroxy-3-methylbut-2-enyl diphosphate reductase</fullName>
        <shortName evidence="6">HMBPP reductase</shortName>
        <ecNumber evidence="6">1.17.7.4</ecNumber>
    </recommendedName>
</protein>
<dbReference type="InterPro" id="IPR003029">
    <property type="entry name" value="S1_domain"/>
</dbReference>
<dbReference type="GO" id="GO:0051539">
    <property type="term" value="F:4 iron, 4 sulfur cluster binding"/>
    <property type="evidence" value="ECO:0007669"/>
    <property type="project" value="UniProtKB-UniRule"/>
</dbReference>
<feature type="binding site" evidence="6">
    <location>
        <position position="225"/>
    </location>
    <ligand>
        <name>dimethylallyl diphosphate</name>
        <dbReference type="ChEBI" id="CHEBI:57623"/>
    </ligand>
</feature>
<dbReference type="EMBL" id="MJIE01000001">
    <property type="protein sequence ID" value="OLR54808.1"/>
    <property type="molecule type" value="Genomic_DNA"/>
</dbReference>
<evidence type="ECO:0000256" key="4">
    <source>
        <dbReference type="ARBA" id="ARBA00023014"/>
    </source>
</evidence>
<comment type="catalytic activity">
    <reaction evidence="6">
        <text>isopentenyl diphosphate + 2 oxidized [2Fe-2S]-[ferredoxin] + H2O = (2E)-4-hydroxy-3-methylbut-2-enyl diphosphate + 2 reduced [2Fe-2S]-[ferredoxin] + 2 H(+)</text>
        <dbReference type="Rhea" id="RHEA:24488"/>
        <dbReference type="Rhea" id="RHEA-COMP:10000"/>
        <dbReference type="Rhea" id="RHEA-COMP:10001"/>
        <dbReference type="ChEBI" id="CHEBI:15377"/>
        <dbReference type="ChEBI" id="CHEBI:15378"/>
        <dbReference type="ChEBI" id="CHEBI:33737"/>
        <dbReference type="ChEBI" id="CHEBI:33738"/>
        <dbReference type="ChEBI" id="CHEBI:128753"/>
        <dbReference type="ChEBI" id="CHEBI:128769"/>
        <dbReference type="EC" id="1.17.7.4"/>
    </reaction>
</comment>
<feature type="binding site" evidence="6">
    <location>
        <position position="168"/>
    </location>
    <ligand>
        <name>(2E)-4-hydroxy-3-methylbut-2-enyl diphosphate</name>
        <dbReference type="ChEBI" id="CHEBI:128753"/>
    </ligand>
</feature>
<feature type="binding site" evidence="6">
    <location>
        <position position="226"/>
    </location>
    <ligand>
        <name>dimethylallyl diphosphate</name>
        <dbReference type="ChEBI" id="CHEBI:57623"/>
    </ligand>
</feature>
<feature type="binding site" evidence="6">
    <location>
        <position position="226"/>
    </location>
    <ligand>
        <name>isopentenyl diphosphate</name>
        <dbReference type="ChEBI" id="CHEBI:128769"/>
    </ligand>
</feature>
<evidence type="ECO:0000313" key="9">
    <source>
        <dbReference type="EMBL" id="OLR54808.1"/>
    </source>
</evidence>
<name>A0A1Q9JF31_9FIRM</name>
<dbReference type="NCBIfam" id="NF000907">
    <property type="entry name" value="PRK00087.1"/>
    <property type="match status" value="1"/>
</dbReference>
<evidence type="ECO:0000259" key="8">
    <source>
        <dbReference type="PROSITE" id="PS50126"/>
    </source>
</evidence>
<keyword evidence="1 6" id="KW-0004">4Fe-4S</keyword>
<feature type="compositionally biased region" description="Basic and acidic residues" evidence="7">
    <location>
        <begin position="672"/>
        <end position="682"/>
    </location>
</feature>
<evidence type="ECO:0000256" key="3">
    <source>
        <dbReference type="ARBA" id="ARBA00023004"/>
    </source>
</evidence>
<feature type="binding site" evidence="6">
    <location>
        <position position="224"/>
    </location>
    <ligand>
        <name>(2E)-4-hydroxy-3-methylbut-2-enyl diphosphate</name>
        <dbReference type="ChEBI" id="CHEBI:128753"/>
    </ligand>
</feature>
<dbReference type="Gene3D" id="3.40.1010.20">
    <property type="entry name" value="4-hydroxy-3-methylbut-2-enyl diphosphate reductase, catalytic domain"/>
    <property type="match status" value="2"/>
</dbReference>
<dbReference type="NCBIfam" id="NF005208">
    <property type="entry name" value="PRK06676.1"/>
    <property type="match status" value="1"/>
</dbReference>
<dbReference type="InterPro" id="IPR003451">
    <property type="entry name" value="LytB/IspH"/>
</dbReference>
<feature type="binding site" evidence="6">
    <location>
        <position position="81"/>
    </location>
    <ligand>
        <name>(2E)-4-hydroxy-3-methylbut-2-enyl diphosphate</name>
        <dbReference type="ChEBI" id="CHEBI:128753"/>
    </ligand>
</feature>
<keyword evidence="3 6" id="KW-0408">Iron</keyword>
<feature type="binding site" evidence="6">
    <location>
        <position position="131"/>
    </location>
    <ligand>
        <name>dimethylallyl diphosphate</name>
        <dbReference type="ChEBI" id="CHEBI:57623"/>
    </ligand>
</feature>
<dbReference type="Proteomes" id="UP000187404">
    <property type="component" value="Unassembled WGS sequence"/>
</dbReference>
<feature type="domain" description="S1 motif" evidence="8">
    <location>
        <begin position="391"/>
        <end position="463"/>
    </location>
</feature>
<comment type="similarity">
    <text evidence="6">Belongs to the IspH family.</text>
</comment>
<feature type="binding site" evidence="6">
    <location>
        <position position="48"/>
    </location>
    <ligand>
        <name>dimethylallyl diphosphate</name>
        <dbReference type="ChEBI" id="CHEBI:57623"/>
    </ligand>
</feature>
<dbReference type="Pfam" id="PF00575">
    <property type="entry name" value="S1"/>
    <property type="match status" value="4"/>
</dbReference>
<organism evidence="9 10">
    <name type="scientific">Hornefia porci</name>
    <dbReference type="NCBI Taxonomy" id="2652292"/>
    <lineage>
        <taxon>Bacteria</taxon>
        <taxon>Bacillati</taxon>
        <taxon>Bacillota</taxon>
        <taxon>Clostridia</taxon>
        <taxon>Peptostreptococcales</taxon>
        <taxon>Anaerovoracaceae</taxon>
        <taxon>Hornefia</taxon>
    </lineage>
</organism>
<keyword evidence="6" id="KW-0560">Oxidoreductase</keyword>
<feature type="binding site" evidence="6">
    <location>
        <position position="18"/>
    </location>
    <ligand>
        <name>[4Fe-4S] cluster</name>
        <dbReference type="ChEBI" id="CHEBI:49883"/>
    </ligand>
</feature>
<dbReference type="STRING" id="1261640.BHK98_01135"/>
<feature type="binding site" evidence="6">
    <location>
        <position position="268"/>
    </location>
    <ligand>
        <name>(2E)-4-hydroxy-3-methylbut-2-enyl diphosphate</name>
        <dbReference type="ChEBI" id="CHEBI:128753"/>
    </ligand>
</feature>
<dbReference type="AlphaFoldDB" id="A0A1Q9JF31"/>